<evidence type="ECO:0000256" key="2">
    <source>
        <dbReference type="ARBA" id="ARBA00022475"/>
    </source>
</evidence>
<keyword evidence="4 10" id="KW-0812">Transmembrane</keyword>
<evidence type="ECO:0000256" key="1">
    <source>
        <dbReference type="ARBA" id="ARBA00004651"/>
    </source>
</evidence>
<feature type="transmembrane region" description="Helical" evidence="10">
    <location>
        <begin position="254"/>
        <end position="277"/>
    </location>
</feature>
<keyword evidence="2" id="KW-1003">Cell membrane</keyword>
<comment type="caution">
    <text evidence="10">Lacks conserved residue(s) required for the propagation of feature annotation.</text>
</comment>
<evidence type="ECO:0000313" key="12">
    <source>
        <dbReference type="RefSeq" id="XP_014474135.1"/>
    </source>
</evidence>
<dbReference type="KEGG" id="dqu:106744156"/>
<feature type="transmembrane region" description="Helical" evidence="10">
    <location>
        <begin position="12"/>
        <end position="30"/>
    </location>
</feature>
<evidence type="ECO:0000313" key="11">
    <source>
        <dbReference type="Proteomes" id="UP000515204"/>
    </source>
</evidence>
<dbReference type="PANTHER" id="PTHR21137">
    <property type="entry name" value="ODORANT RECEPTOR"/>
    <property type="match status" value="1"/>
</dbReference>
<dbReference type="OrthoDB" id="7699053at2759"/>
<proteinExistence type="inferred from homology"/>
<comment type="subcellular location">
    <subcellularLocation>
        <location evidence="1 10">Cell membrane</location>
        <topology evidence="1 10">Multi-pass membrane protein</topology>
    </subcellularLocation>
</comment>
<keyword evidence="3 10" id="KW-0716">Sensory transduction</keyword>
<feature type="transmembrane region" description="Helical" evidence="10">
    <location>
        <begin position="36"/>
        <end position="56"/>
    </location>
</feature>
<name>A0A6P3X7B4_DINQU</name>
<protein>
    <recommendedName>
        <fullName evidence="10">Odorant receptor</fullName>
    </recommendedName>
</protein>
<dbReference type="GO" id="GO:0005886">
    <property type="term" value="C:plasma membrane"/>
    <property type="evidence" value="ECO:0007669"/>
    <property type="project" value="UniProtKB-SubCell"/>
</dbReference>
<keyword evidence="9 10" id="KW-0807">Transducer</keyword>
<dbReference type="GO" id="GO:0007165">
    <property type="term" value="P:signal transduction"/>
    <property type="evidence" value="ECO:0007669"/>
    <property type="project" value="UniProtKB-KW"/>
</dbReference>
<accession>A0A6P3X7B4</accession>
<comment type="similarity">
    <text evidence="10">Belongs to the insect chemoreceptor superfamily. Heteromeric odorant receptor channel (TC 1.A.69) family.</text>
</comment>
<feature type="transmembrane region" description="Helical" evidence="10">
    <location>
        <begin position="129"/>
        <end position="152"/>
    </location>
</feature>
<evidence type="ECO:0000256" key="5">
    <source>
        <dbReference type="ARBA" id="ARBA00022725"/>
    </source>
</evidence>
<keyword evidence="5 10" id="KW-0552">Olfaction</keyword>
<dbReference type="GO" id="GO:0004984">
    <property type="term" value="F:olfactory receptor activity"/>
    <property type="evidence" value="ECO:0007669"/>
    <property type="project" value="InterPro"/>
</dbReference>
<keyword evidence="11" id="KW-1185">Reference proteome</keyword>
<keyword evidence="6 10" id="KW-1133">Transmembrane helix</keyword>
<gene>
    <name evidence="12" type="primary">LOC106744156</name>
</gene>
<sequence>MSAKTMEISWSHYYGVVENLSLLTGLWPFLKPKTRIFRVAVITVIFLTLLIPEIAFQFTCEGDIQCSFLSMTAYLSTFIAAVKVITFQLNIQRFKDLTERLFNDWETLETPEEYDIVRSHAVNCRRFSILYPMYCFLTVYLFMSVSIVPRILDVIIPFNESRPNLLPYPGYYFVDSKKYFYYIYGHSVVSWEIITAGLVAHDCMFVSYVEHVCSMFAVVGRNDAIKDVKCDDTYHKKIALLVHTHRKTLEFAQLLENTFTISFAIQLLIIITTMSYVRRSFLVTSENSCTCYFRHLAGTPLERCRYNSSWYETPVKSRKLLIMTMIQSLRPISLSAGKIYVFSLESFTTVKRDSSWWTMFWNFISFNNGQFLFERFCKLRCRTLRYSHPFNRITLNIKTASGNSAMIQITYGMCPIKLVKLFKRYLHTFAFDGSFYFNIKCASRLEFNFND</sequence>
<dbReference type="RefSeq" id="XP_014474135.1">
    <property type="nucleotide sequence ID" value="XM_014618649.1"/>
</dbReference>
<evidence type="ECO:0000256" key="10">
    <source>
        <dbReference type="RuleBase" id="RU351113"/>
    </source>
</evidence>
<dbReference type="Pfam" id="PF02949">
    <property type="entry name" value="7tm_6"/>
    <property type="match status" value="2"/>
</dbReference>
<dbReference type="GeneID" id="106744156"/>
<evidence type="ECO:0000256" key="8">
    <source>
        <dbReference type="ARBA" id="ARBA00023170"/>
    </source>
</evidence>
<evidence type="ECO:0000256" key="6">
    <source>
        <dbReference type="ARBA" id="ARBA00022989"/>
    </source>
</evidence>
<feature type="transmembrane region" description="Helical" evidence="10">
    <location>
        <begin position="68"/>
        <end position="91"/>
    </location>
</feature>
<keyword evidence="8 10" id="KW-0675">Receptor</keyword>
<dbReference type="AlphaFoldDB" id="A0A6P3X7B4"/>
<dbReference type="Proteomes" id="UP000515204">
    <property type="component" value="Unplaced"/>
</dbReference>
<keyword evidence="7 10" id="KW-0472">Membrane</keyword>
<reference evidence="12" key="1">
    <citation type="submission" date="2025-08" db="UniProtKB">
        <authorList>
            <consortium name="RefSeq"/>
        </authorList>
    </citation>
    <scope>IDENTIFICATION</scope>
</reference>
<dbReference type="PANTHER" id="PTHR21137:SF35">
    <property type="entry name" value="ODORANT RECEPTOR 19A-RELATED"/>
    <property type="match status" value="1"/>
</dbReference>
<dbReference type="InterPro" id="IPR004117">
    <property type="entry name" value="7tm6_olfct_rcpt"/>
</dbReference>
<evidence type="ECO:0000256" key="4">
    <source>
        <dbReference type="ARBA" id="ARBA00022692"/>
    </source>
</evidence>
<evidence type="ECO:0000256" key="3">
    <source>
        <dbReference type="ARBA" id="ARBA00022606"/>
    </source>
</evidence>
<evidence type="ECO:0000256" key="7">
    <source>
        <dbReference type="ARBA" id="ARBA00023136"/>
    </source>
</evidence>
<dbReference type="GO" id="GO:0005549">
    <property type="term" value="F:odorant binding"/>
    <property type="evidence" value="ECO:0007669"/>
    <property type="project" value="InterPro"/>
</dbReference>
<organism evidence="11 12">
    <name type="scientific">Dinoponera quadriceps</name>
    <name type="common">South American ant</name>
    <dbReference type="NCBI Taxonomy" id="609295"/>
    <lineage>
        <taxon>Eukaryota</taxon>
        <taxon>Metazoa</taxon>
        <taxon>Ecdysozoa</taxon>
        <taxon>Arthropoda</taxon>
        <taxon>Hexapoda</taxon>
        <taxon>Insecta</taxon>
        <taxon>Pterygota</taxon>
        <taxon>Neoptera</taxon>
        <taxon>Endopterygota</taxon>
        <taxon>Hymenoptera</taxon>
        <taxon>Apocrita</taxon>
        <taxon>Aculeata</taxon>
        <taxon>Formicoidea</taxon>
        <taxon>Formicidae</taxon>
        <taxon>Ponerinae</taxon>
        <taxon>Ponerini</taxon>
        <taxon>Dinoponera</taxon>
    </lineage>
</organism>
<evidence type="ECO:0000256" key="9">
    <source>
        <dbReference type="ARBA" id="ARBA00023224"/>
    </source>
</evidence>